<reference evidence="3 4" key="1">
    <citation type="submission" date="2017-09" db="EMBL/GenBank/DDBJ databases">
        <title>A multilocus sequence analysis scheme for characterization of bacteria in the genus Thioclava.</title>
        <authorList>
            <person name="Liu Y."/>
            <person name="Shao Z."/>
        </authorList>
    </citation>
    <scope>NUCLEOTIDE SEQUENCE [LARGE SCALE GENOMIC DNA]</scope>
    <source>
        <strain evidence="3 4">CAU 1312</strain>
    </source>
</reference>
<dbReference type="OrthoDB" id="7862470at2"/>
<gene>
    <name evidence="3" type="ORF">CLN94_10430</name>
</gene>
<sequence length="145" mass="15426">MRSKFVALGLAASVAVSACAKNANEISAQYISPMQYESYSCRQLSEEAQRVSSQAARLTGVQNEKASSDAVATGVALVLFWPAAFFIDGNGETASELGRLKGELEAIEKVSIKKNCGIQFQHAPAPAAREPEAKKPSTFSPKSDD</sequence>
<organism evidence="3 4">
    <name type="scientific">Pseudothioclava arenosa</name>
    <dbReference type="NCBI Taxonomy" id="1795308"/>
    <lineage>
        <taxon>Bacteria</taxon>
        <taxon>Pseudomonadati</taxon>
        <taxon>Pseudomonadota</taxon>
        <taxon>Alphaproteobacteria</taxon>
        <taxon>Rhodobacterales</taxon>
        <taxon>Paracoccaceae</taxon>
        <taxon>Pseudothioclava</taxon>
    </lineage>
</organism>
<protein>
    <recommendedName>
        <fullName evidence="5">Lipoprotein</fullName>
    </recommendedName>
</protein>
<keyword evidence="4" id="KW-1185">Reference proteome</keyword>
<dbReference type="PROSITE" id="PS51257">
    <property type="entry name" value="PROKAR_LIPOPROTEIN"/>
    <property type="match status" value="1"/>
</dbReference>
<keyword evidence="2" id="KW-0732">Signal</keyword>
<dbReference type="Proteomes" id="UP000243507">
    <property type="component" value="Unassembled WGS sequence"/>
</dbReference>
<evidence type="ECO:0008006" key="5">
    <source>
        <dbReference type="Google" id="ProtNLM"/>
    </source>
</evidence>
<name>A0A2A4CPQ9_9RHOB</name>
<dbReference type="EMBL" id="NTJD01000007">
    <property type="protein sequence ID" value="PCD76232.1"/>
    <property type="molecule type" value="Genomic_DNA"/>
</dbReference>
<accession>A0A2A4CPQ9</accession>
<proteinExistence type="predicted"/>
<evidence type="ECO:0000313" key="3">
    <source>
        <dbReference type="EMBL" id="PCD76232.1"/>
    </source>
</evidence>
<feature type="chain" id="PRO_5012472258" description="Lipoprotein" evidence="2">
    <location>
        <begin position="21"/>
        <end position="145"/>
    </location>
</feature>
<dbReference type="AlphaFoldDB" id="A0A2A4CPQ9"/>
<dbReference type="RefSeq" id="WP_096433881.1">
    <property type="nucleotide sequence ID" value="NZ_NTJD01000007.1"/>
</dbReference>
<feature type="signal peptide" evidence="2">
    <location>
        <begin position="1"/>
        <end position="20"/>
    </location>
</feature>
<feature type="region of interest" description="Disordered" evidence="1">
    <location>
        <begin position="121"/>
        <end position="145"/>
    </location>
</feature>
<evidence type="ECO:0000256" key="1">
    <source>
        <dbReference type="SAM" id="MobiDB-lite"/>
    </source>
</evidence>
<evidence type="ECO:0000313" key="4">
    <source>
        <dbReference type="Proteomes" id="UP000243507"/>
    </source>
</evidence>
<comment type="caution">
    <text evidence="3">The sequence shown here is derived from an EMBL/GenBank/DDBJ whole genome shotgun (WGS) entry which is preliminary data.</text>
</comment>
<evidence type="ECO:0000256" key="2">
    <source>
        <dbReference type="SAM" id="SignalP"/>
    </source>
</evidence>